<dbReference type="PATRIC" id="fig|1217721.7.peg.679"/>
<reference evidence="1 2" key="1">
    <citation type="submission" date="2014-07" db="EMBL/GenBank/DDBJ databases">
        <title>Complete Genome Sequence of Dyella japonica Strain A8 Isolated from Malaysian Tropical Soil.</title>
        <authorList>
            <person name="Hui R.K.H."/>
            <person name="Chen J.-W."/>
            <person name="Chan K.-G."/>
            <person name="Leung F.C.C."/>
        </authorList>
    </citation>
    <scope>NUCLEOTIDE SEQUENCE [LARGE SCALE GENOMIC DNA]</scope>
    <source>
        <strain evidence="1 2">A8</strain>
    </source>
</reference>
<dbReference type="Proteomes" id="UP000027987">
    <property type="component" value="Chromosome"/>
</dbReference>
<dbReference type="RefSeq" id="WP_019464197.1">
    <property type="nucleotide sequence ID" value="NZ_ALOY01000113.1"/>
</dbReference>
<proteinExistence type="predicted"/>
<dbReference type="EMBL" id="CP008884">
    <property type="protein sequence ID" value="AIF46337.1"/>
    <property type="molecule type" value="Genomic_DNA"/>
</dbReference>
<dbReference type="AlphaFoldDB" id="A0A075JXZ2"/>
<evidence type="ECO:0000313" key="2">
    <source>
        <dbReference type="Proteomes" id="UP000027987"/>
    </source>
</evidence>
<dbReference type="KEGG" id="dja:HY57_03240"/>
<protein>
    <submittedName>
        <fullName evidence="1">Uncharacterized protein</fullName>
    </submittedName>
</protein>
<keyword evidence="2" id="KW-1185">Reference proteome</keyword>
<evidence type="ECO:0000313" key="1">
    <source>
        <dbReference type="EMBL" id="AIF46337.1"/>
    </source>
</evidence>
<accession>A0A075JXZ2</accession>
<dbReference type="HOGENOM" id="CLU_1967067_0_0_6"/>
<sequence length="127" mass="13645">MRTVSTPPQIGEFQVCDECFHERRDQMFEHTFNPGIGETCALCNAFQDARPGDALYSPHLFSLTEAAQEISQAKGAGPTTAASAKFAGKLLANTTVIAAKLGWKFAKELPVITAKMAAEVAKEAAKK</sequence>
<organism evidence="1 2">
    <name type="scientific">Dyella japonica A8</name>
    <dbReference type="NCBI Taxonomy" id="1217721"/>
    <lineage>
        <taxon>Bacteria</taxon>
        <taxon>Pseudomonadati</taxon>
        <taxon>Pseudomonadota</taxon>
        <taxon>Gammaproteobacteria</taxon>
        <taxon>Lysobacterales</taxon>
        <taxon>Rhodanobacteraceae</taxon>
        <taxon>Dyella</taxon>
    </lineage>
</organism>
<name>A0A075JXZ2_9GAMM</name>
<gene>
    <name evidence="1" type="ORF">HY57_03240</name>
</gene>